<dbReference type="Proteomes" id="UP000237423">
    <property type="component" value="Unassembled WGS sequence"/>
</dbReference>
<dbReference type="EMBL" id="PGFZ01000002">
    <property type="protein sequence ID" value="POZ52713.1"/>
    <property type="molecule type" value="Genomic_DNA"/>
</dbReference>
<feature type="domain" description="CSD" evidence="5">
    <location>
        <begin position="77"/>
        <end position="141"/>
    </location>
</feature>
<dbReference type="InterPro" id="IPR019844">
    <property type="entry name" value="CSD_CS"/>
</dbReference>
<gene>
    <name evidence="6" type="ORF">AADEFJLK_01320</name>
</gene>
<proteinExistence type="predicted"/>
<dbReference type="AlphaFoldDB" id="A0A2S5CPH1"/>
<dbReference type="SMART" id="SM00357">
    <property type="entry name" value="CSP"/>
    <property type="match status" value="1"/>
</dbReference>
<dbReference type="CDD" id="cd04458">
    <property type="entry name" value="CSP_CDS"/>
    <property type="match status" value="1"/>
</dbReference>
<dbReference type="GO" id="GO:0005829">
    <property type="term" value="C:cytosol"/>
    <property type="evidence" value="ECO:0007669"/>
    <property type="project" value="UniProtKB-ARBA"/>
</dbReference>
<evidence type="ECO:0000313" key="6">
    <source>
        <dbReference type="EMBL" id="POZ52713.1"/>
    </source>
</evidence>
<dbReference type="PROSITE" id="PS51857">
    <property type="entry name" value="CSD_2"/>
    <property type="match status" value="1"/>
</dbReference>
<accession>A0A2S5CPH1</accession>
<reference evidence="6 7" key="1">
    <citation type="submission" date="2017-11" db="EMBL/GenBank/DDBJ databases">
        <title>Draft Genome Sequence of Methylobacter psychrotolerans Sph1T, an Obligate Methanotroph from Low-Temperature Environments.</title>
        <authorList>
            <person name="Oshkin I.Y."/>
            <person name="Miroshnikov K."/>
            <person name="Belova S.E."/>
            <person name="Korzhenkov A."/>
            <person name="Toshchakov S.V."/>
            <person name="Dedysh S.N."/>
        </authorList>
    </citation>
    <scope>NUCLEOTIDE SEQUENCE [LARGE SCALE GENOMIC DNA]</scope>
    <source>
        <strain evidence="6 7">Sph1</strain>
    </source>
</reference>
<keyword evidence="4" id="KW-1133">Transmembrane helix</keyword>
<name>A0A2S5CPH1_9GAMM</name>
<keyword evidence="4" id="KW-0812">Transmembrane</keyword>
<dbReference type="InterPro" id="IPR012340">
    <property type="entry name" value="NA-bd_OB-fold"/>
</dbReference>
<dbReference type="Gene3D" id="2.40.50.140">
    <property type="entry name" value="Nucleic acid-binding proteins"/>
    <property type="match status" value="1"/>
</dbReference>
<evidence type="ECO:0000259" key="5">
    <source>
        <dbReference type="PROSITE" id="PS51857"/>
    </source>
</evidence>
<comment type="caution">
    <text evidence="6">The sequence shown here is derived from an EMBL/GenBank/DDBJ whole genome shotgun (WGS) entry which is preliminary data.</text>
</comment>
<comment type="subcellular location">
    <subcellularLocation>
        <location evidence="1 3">Cytoplasm</location>
    </subcellularLocation>
</comment>
<dbReference type="InterPro" id="IPR050181">
    <property type="entry name" value="Cold_shock_domain"/>
</dbReference>
<evidence type="ECO:0000256" key="4">
    <source>
        <dbReference type="SAM" id="Phobius"/>
    </source>
</evidence>
<organism evidence="6 7">
    <name type="scientific">Methylovulum psychrotolerans</name>
    <dbReference type="NCBI Taxonomy" id="1704499"/>
    <lineage>
        <taxon>Bacteria</taxon>
        <taxon>Pseudomonadati</taxon>
        <taxon>Pseudomonadota</taxon>
        <taxon>Gammaproteobacteria</taxon>
        <taxon>Methylococcales</taxon>
        <taxon>Methylococcaceae</taxon>
        <taxon>Methylovulum</taxon>
    </lineage>
</organism>
<dbReference type="SUPFAM" id="SSF50249">
    <property type="entry name" value="Nucleic acid-binding proteins"/>
    <property type="match status" value="1"/>
</dbReference>
<protein>
    <submittedName>
        <fullName evidence="6">Cold-shock protein</fullName>
    </submittedName>
</protein>
<dbReference type="Pfam" id="PF00313">
    <property type="entry name" value="CSD"/>
    <property type="match status" value="1"/>
</dbReference>
<dbReference type="PANTHER" id="PTHR11544">
    <property type="entry name" value="COLD SHOCK DOMAIN CONTAINING PROTEINS"/>
    <property type="match status" value="1"/>
</dbReference>
<dbReference type="FunFam" id="2.40.50.140:FF:000006">
    <property type="entry name" value="Cold shock protein CspC"/>
    <property type="match status" value="1"/>
</dbReference>
<keyword evidence="2" id="KW-0963">Cytoplasm</keyword>
<evidence type="ECO:0000256" key="1">
    <source>
        <dbReference type="ARBA" id="ARBA00004496"/>
    </source>
</evidence>
<sequence>MCKQNGFNHTPPIVFVDFIQACLYSDHSLKLIYRYAYLYEVFSVLLVLFIICNSQISLRHQPVTRLHSFSNLLGSNMTTGTVKWFNAEKGFGFIQQENGPDVFVHFRNINSSGFKSLDEGQKVQFKVTQGQKGPQAEEVTII</sequence>
<evidence type="ECO:0000256" key="3">
    <source>
        <dbReference type="RuleBase" id="RU000408"/>
    </source>
</evidence>
<feature type="transmembrane region" description="Helical" evidence="4">
    <location>
        <begin position="32"/>
        <end position="52"/>
    </location>
</feature>
<keyword evidence="4" id="KW-0472">Membrane</keyword>
<dbReference type="InterPro" id="IPR002059">
    <property type="entry name" value="CSP_DNA-bd"/>
</dbReference>
<dbReference type="PRINTS" id="PR00050">
    <property type="entry name" value="COLDSHOCK"/>
</dbReference>
<evidence type="ECO:0000313" key="7">
    <source>
        <dbReference type="Proteomes" id="UP000237423"/>
    </source>
</evidence>
<dbReference type="GO" id="GO:0003676">
    <property type="term" value="F:nucleic acid binding"/>
    <property type="evidence" value="ECO:0007669"/>
    <property type="project" value="InterPro"/>
</dbReference>
<dbReference type="PROSITE" id="PS00352">
    <property type="entry name" value="CSD_1"/>
    <property type="match status" value="1"/>
</dbReference>
<dbReference type="InterPro" id="IPR011129">
    <property type="entry name" value="CSD"/>
</dbReference>
<evidence type="ECO:0000256" key="2">
    <source>
        <dbReference type="ARBA" id="ARBA00022490"/>
    </source>
</evidence>